<protein>
    <submittedName>
        <fullName evidence="1">Uncharacterized protein</fullName>
    </submittedName>
</protein>
<organism evidence="1 2">
    <name type="scientific">Zobellella aerophila</name>
    <dbReference type="NCBI Taxonomy" id="870480"/>
    <lineage>
        <taxon>Bacteria</taxon>
        <taxon>Pseudomonadati</taxon>
        <taxon>Pseudomonadota</taxon>
        <taxon>Gammaproteobacteria</taxon>
        <taxon>Aeromonadales</taxon>
        <taxon>Aeromonadaceae</taxon>
        <taxon>Zobellella</taxon>
    </lineage>
</organism>
<evidence type="ECO:0000313" key="2">
    <source>
        <dbReference type="Proteomes" id="UP001500795"/>
    </source>
</evidence>
<proteinExistence type="predicted"/>
<evidence type="ECO:0000313" key="1">
    <source>
        <dbReference type="EMBL" id="GAA3528505.1"/>
    </source>
</evidence>
<sequence length="75" mass="8123">MLERAAIVYEGVINQMRAGAACPYWVFDAVLSPFTFTEYFQPDGVDNQMTDSALAGQTVFNVDCLGVLADAAVAR</sequence>
<dbReference type="Proteomes" id="UP001500795">
    <property type="component" value="Unassembled WGS sequence"/>
</dbReference>
<keyword evidence="2" id="KW-1185">Reference proteome</keyword>
<gene>
    <name evidence="1" type="ORF">GCM10022394_04610</name>
</gene>
<name>A0ABP6V432_9GAMM</name>
<accession>A0ABP6V432</accession>
<reference evidence="2" key="1">
    <citation type="journal article" date="2019" name="Int. J. Syst. Evol. Microbiol.">
        <title>The Global Catalogue of Microorganisms (GCM) 10K type strain sequencing project: providing services to taxonomists for standard genome sequencing and annotation.</title>
        <authorList>
            <consortium name="The Broad Institute Genomics Platform"/>
            <consortium name="The Broad Institute Genome Sequencing Center for Infectious Disease"/>
            <person name="Wu L."/>
            <person name="Ma J."/>
        </authorList>
    </citation>
    <scope>NUCLEOTIDE SEQUENCE [LARGE SCALE GENOMIC DNA]</scope>
    <source>
        <strain evidence="2">JCM 17110</strain>
    </source>
</reference>
<dbReference type="EMBL" id="BAABCX010000001">
    <property type="protein sequence ID" value="GAA3528505.1"/>
    <property type="molecule type" value="Genomic_DNA"/>
</dbReference>
<comment type="caution">
    <text evidence="1">The sequence shown here is derived from an EMBL/GenBank/DDBJ whole genome shotgun (WGS) entry which is preliminary data.</text>
</comment>